<evidence type="ECO:0000313" key="2">
    <source>
        <dbReference type="EMBL" id="QGZ66305.1"/>
    </source>
</evidence>
<name>A0A7Z2JKC1_9BURK</name>
<proteinExistence type="predicted"/>
<dbReference type="InterPro" id="IPR036286">
    <property type="entry name" value="LexA/Signal_pep-like_sf"/>
</dbReference>
<evidence type="ECO:0000313" key="3">
    <source>
        <dbReference type="Proteomes" id="UP000433577"/>
    </source>
</evidence>
<feature type="domain" description="Peptidase S24/S26A/S26B/S26C" evidence="1">
    <location>
        <begin position="23"/>
        <end position="115"/>
    </location>
</feature>
<evidence type="ECO:0000259" key="1">
    <source>
        <dbReference type="Pfam" id="PF00717"/>
    </source>
</evidence>
<dbReference type="Proteomes" id="UP000433577">
    <property type="component" value="Chromosome 4"/>
</dbReference>
<dbReference type="InterPro" id="IPR050077">
    <property type="entry name" value="LexA_repressor"/>
</dbReference>
<dbReference type="SUPFAM" id="SSF51306">
    <property type="entry name" value="LexA/Signal peptidase"/>
    <property type="match status" value="1"/>
</dbReference>
<accession>A0A7Z2JKC1</accession>
<dbReference type="RefSeq" id="WP_158957601.1">
    <property type="nucleotide sequence ID" value="NZ_CP046916.1"/>
</dbReference>
<protein>
    <submittedName>
        <fullName evidence="2">S24 family peptidase</fullName>
    </submittedName>
</protein>
<dbReference type="CDD" id="cd06529">
    <property type="entry name" value="S24_LexA-like"/>
    <property type="match status" value="1"/>
</dbReference>
<reference evidence="2 3" key="1">
    <citation type="submission" date="2019-12" db="EMBL/GenBank/DDBJ databases">
        <title>Paraburkholderia acidiphila 7Q-K02 sp. nov and Paraburkholderia acidisoli DHF22 sp. nov., two strains isolated from forest soil.</title>
        <authorList>
            <person name="Gao Z."/>
            <person name="Qiu L."/>
        </authorList>
    </citation>
    <scope>NUCLEOTIDE SEQUENCE [LARGE SCALE GENOMIC DNA]</scope>
    <source>
        <strain evidence="2 3">DHF22</strain>
    </source>
</reference>
<sequence>MMTEAVDPFSLGDGFETLTTDLDLSGGAFGLIIKGLSMSPEFKEGDKVIIDPAVAPHPGDFVVAKNTEEEATFKKYRPRGTSERGEMIFELVPLNDDFATLHSERDHLHIIGVMVEHRKYRRR</sequence>
<dbReference type="PANTHER" id="PTHR33516:SF2">
    <property type="entry name" value="LEXA REPRESSOR-RELATED"/>
    <property type="match status" value="1"/>
</dbReference>
<dbReference type="PANTHER" id="PTHR33516">
    <property type="entry name" value="LEXA REPRESSOR"/>
    <property type="match status" value="1"/>
</dbReference>
<gene>
    <name evidence="2" type="ORF">FAZ98_31415</name>
</gene>
<dbReference type="AlphaFoldDB" id="A0A7Z2JKC1"/>
<keyword evidence="3" id="KW-1185">Reference proteome</keyword>
<dbReference type="InterPro" id="IPR039418">
    <property type="entry name" value="LexA-like"/>
</dbReference>
<dbReference type="InterPro" id="IPR015927">
    <property type="entry name" value="Peptidase_S24_S26A/B/C"/>
</dbReference>
<dbReference type="EMBL" id="CP046916">
    <property type="protein sequence ID" value="QGZ66305.1"/>
    <property type="molecule type" value="Genomic_DNA"/>
</dbReference>
<dbReference type="Pfam" id="PF00717">
    <property type="entry name" value="Peptidase_S24"/>
    <property type="match status" value="1"/>
</dbReference>
<organism evidence="2 3">
    <name type="scientific">Paraburkholderia acidisoli</name>
    <dbReference type="NCBI Taxonomy" id="2571748"/>
    <lineage>
        <taxon>Bacteria</taxon>
        <taxon>Pseudomonadati</taxon>
        <taxon>Pseudomonadota</taxon>
        <taxon>Betaproteobacteria</taxon>
        <taxon>Burkholderiales</taxon>
        <taxon>Burkholderiaceae</taxon>
        <taxon>Paraburkholderia</taxon>
    </lineage>
</organism>
<dbReference type="KEGG" id="pacs:FAZ98_31415"/>
<dbReference type="Gene3D" id="2.10.109.10">
    <property type="entry name" value="Umud Fragment, subunit A"/>
    <property type="match status" value="1"/>
</dbReference>
<dbReference type="OrthoDB" id="9021722at2"/>